<accession>C5CIM7</accession>
<dbReference type="Gene3D" id="1.10.150.240">
    <property type="entry name" value="Putative phosphatase, domain 2"/>
    <property type="match status" value="1"/>
</dbReference>
<dbReference type="GO" id="GO:0008967">
    <property type="term" value="F:phosphoglycolate phosphatase activity"/>
    <property type="evidence" value="ECO:0007669"/>
    <property type="project" value="TreeGrafter"/>
</dbReference>
<dbReference type="AlphaFoldDB" id="C5CIM7"/>
<dbReference type="Gene3D" id="3.40.50.1000">
    <property type="entry name" value="HAD superfamily/HAD-like"/>
    <property type="match status" value="1"/>
</dbReference>
<dbReference type="SUPFAM" id="SSF56784">
    <property type="entry name" value="HAD-like"/>
    <property type="match status" value="1"/>
</dbReference>
<dbReference type="HOGENOM" id="CLU_045011_19_5_0"/>
<dbReference type="InterPro" id="IPR050155">
    <property type="entry name" value="HAD-like_hydrolase_sf"/>
</dbReference>
<proteinExistence type="predicted"/>
<dbReference type="RefSeq" id="WP_015868546.1">
    <property type="nucleotide sequence ID" value="NC_012785.1"/>
</dbReference>
<dbReference type="eggNOG" id="COG0546">
    <property type="taxonomic scope" value="Bacteria"/>
</dbReference>
<dbReference type="EMBL" id="CP001634">
    <property type="protein sequence ID" value="ACR79889.1"/>
    <property type="molecule type" value="Genomic_DNA"/>
</dbReference>
<dbReference type="Pfam" id="PF13419">
    <property type="entry name" value="HAD_2"/>
    <property type="match status" value="1"/>
</dbReference>
<dbReference type="KEGG" id="kol:Kole_1189"/>
<reference evidence="1 2" key="2">
    <citation type="journal article" date="2011" name="J. Bacteriol.">
        <title>Genome Sequence of Kosmotoga olearia Strain TBF 19.5.1, a Thermophilic Bacterium with a Wide Growth Temperature Range, Isolated from the Troll B Oil Platform in the North Sea.</title>
        <authorList>
            <person name="Swithers K.S."/>
            <person name="Dipippo J.L."/>
            <person name="Bruce D.C."/>
            <person name="Detter C."/>
            <person name="Tapia R."/>
            <person name="Han S."/>
            <person name="Goodwin L.A."/>
            <person name="Han J."/>
            <person name="Woyke T."/>
            <person name="Pitluck S."/>
            <person name="Pennacchio L."/>
            <person name="Nolan M."/>
            <person name="Mikhailova N."/>
            <person name="Land M.L."/>
            <person name="Nesbo C.L."/>
            <person name="Gogarten J.P."/>
            <person name="Noll K.M."/>
        </authorList>
    </citation>
    <scope>NUCLEOTIDE SEQUENCE [LARGE SCALE GENOMIC DNA]</scope>
    <source>
        <strain evidence="2">ATCC BAA-1733 / DSM 21960 / TBF 19.5.1</strain>
    </source>
</reference>
<dbReference type="InterPro" id="IPR006439">
    <property type="entry name" value="HAD-SF_hydro_IA"/>
</dbReference>
<dbReference type="InterPro" id="IPR023214">
    <property type="entry name" value="HAD_sf"/>
</dbReference>
<dbReference type="OrthoDB" id="9797743at2"/>
<dbReference type="PANTHER" id="PTHR43434:SF25">
    <property type="entry name" value="PHOSPHOGLYCOLATE PHOSPHATASE"/>
    <property type="match status" value="1"/>
</dbReference>
<gene>
    <name evidence="1" type="ordered locus">Kole_1189</name>
</gene>
<evidence type="ECO:0000313" key="1">
    <source>
        <dbReference type="EMBL" id="ACR79889.1"/>
    </source>
</evidence>
<organism evidence="1 2">
    <name type="scientific">Kosmotoga olearia (strain ATCC BAA-1733 / DSM 21960 / TBF 19.5.1)</name>
    <dbReference type="NCBI Taxonomy" id="521045"/>
    <lineage>
        <taxon>Bacteria</taxon>
        <taxon>Thermotogati</taxon>
        <taxon>Thermotogota</taxon>
        <taxon>Thermotogae</taxon>
        <taxon>Kosmotogales</taxon>
        <taxon>Kosmotogaceae</taxon>
        <taxon>Kosmotoga</taxon>
    </lineage>
</organism>
<dbReference type="PANTHER" id="PTHR43434">
    <property type="entry name" value="PHOSPHOGLYCOLATE PHOSPHATASE"/>
    <property type="match status" value="1"/>
</dbReference>
<evidence type="ECO:0000313" key="2">
    <source>
        <dbReference type="Proteomes" id="UP000002382"/>
    </source>
</evidence>
<dbReference type="InterPro" id="IPR023198">
    <property type="entry name" value="PGP-like_dom2"/>
</dbReference>
<dbReference type="InterPro" id="IPR041492">
    <property type="entry name" value="HAD_2"/>
</dbReference>
<dbReference type="NCBIfam" id="TIGR01549">
    <property type="entry name" value="HAD-SF-IA-v1"/>
    <property type="match status" value="1"/>
</dbReference>
<dbReference type="NCBIfam" id="TIGR01509">
    <property type="entry name" value="HAD-SF-IA-v3"/>
    <property type="match status" value="1"/>
</dbReference>
<dbReference type="GO" id="GO:0005829">
    <property type="term" value="C:cytosol"/>
    <property type="evidence" value="ECO:0007669"/>
    <property type="project" value="TreeGrafter"/>
</dbReference>
<dbReference type="GO" id="GO:0006281">
    <property type="term" value="P:DNA repair"/>
    <property type="evidence" value="ECO:0007669"/>
    <property type="project" value="TreeGrafter"/>
</dbReference>
<dbReference type="PRINTS" id="PR00413">
    <property type="entry name" value="HADHALOGNASE"/>
</dbReference>
<name>C5CIM7_KOSOT</name>
<dbReference type="SFLD" id="SFLDG01129">
    <property type="entry name" value="C1.5:_HAD__Beta-PGM__Phosphata"/>
    <property type="match status" value="1"/>
</dbReference>
<keyword evidence="1" id="KW-0378">Hydrolase</keyword>
<dbReference type="SFLD" id="SFLDS00003">
    <property type="entry name" value="Haloacid_Dehalogenase"/>
    <property type="match status" value="1"/>
</dbReference>
<sequence length="213" mass="24533">MFKNTIWDFDGTLCDTYPSIVRSMKEALEGFGYEVAEEEILWNVKKTLGYALEYYAEKFGLGEALEKKFVELSKKASPTERPLYDYTKEICELIIDRGGMNFIVTHRDLESTLKVTDYYGITELFTEIVTRDHGFARKPDPEAFNYIVEKYNLRKEETLAIGDRALDIIAAKKCGVKTCYFNEFGVSIDIVPDIEITSFKELYELIKNEGKGK</sequence>
<protein>
    <submittedName>
        <fullName evidence="1">HAD-superfamily hydrolase, subfamily IA, variant 1</fullName>
    </submittedName>
</protein>
<dbReference type="Proteomes" id="UP000002382">
    <property type="component" value="Chromosome"/>
</dbReference>
<dbReference type="SFLD" id="SFLDG01135">
    <property type="entry name" value="C1.5.6:_HAD__Beta-PGM__Phospha"/>
    <property type="match status" value="1"/>
</dbReference>
<keyword evidence="2" id="KW-1185">Reference proteome</keyword>
<dbReference type="InterPro" id="IPR036412">
    <property type="entry name" value="HAD-like_sf"/>
</dbReference>
<dbReference type="STRING" id="521045.Kole_1189"/>
<reference evidence="1 2" key="1">
    <citation type="submission" date="2009-06" db="EMBL/GenBank/DDBJ databases">
        <title>Complete sequence of Thermotogales bacterium TBF 19.5.1.</title>
        <authorList>
            <consortium name="US DOE Joint Genome Institute"/>
            <person name="Lucas S."/>
            <person name="Copeland A."/>
            <person name="Lapidus A."/>
            <person name="Glavina del Rio T."/>
            <person name="Tice H."/>
            <person name="Bruce D."/>
            <person name="Goodwin L."/>
            <person name="Pitluck S."/>
            <person name="Chertkov O."/>
            <person name="Brettin T."/>
            <person name="Detter J.C."/>
            <person name="Han C."/>
            <person name="Schmutz J."/>
            <person name="Larimer F."/>
            <person name="Land M."/>
            <person name="Hauser L."/>
            <person name="Kyrpides N."/>
            <person name="Ovchinnikova G."/>
            <person name="Noll K."/>
        </authorList>
    </citation>
    <scope>NUCLEOTIDE SEQUENCE [LARGE SCALE GENOMIC DNA]</scope>
    <source>
        <strain evidence="2">ATCC BAA-1733 / DSM 21960 / TBF 19.5.1</strain>
    </source>
</reference>